<evidence type="ECO:0000313" key="1">
    <source>
        <dbReference type="EMBL" id="OGG19236.1"/>
    </source>
</evidence>
<accession>A0A1F6A3N8</accession>
<comment type="caution">
    <text evidence="1">The sequence shown here is derived from an EMBL/GenBank/DDBJ whole genome shotgun (WGS) entry which is preliminary data.</text>
</comment>
<sequence length="60" mass="6629">MTQGKSTLTSERVTKECSKVLPLFKSQMKQGPAVSGWGLVADNTQIFRPTGAGFLWLLWT</sequence>
<reference evidence="1 2" key="1">
    <citation type="journal article" date="2016" name="Nat. Commun.">
        <title>Thousands of microbial genomes shed light on interconnected biogeochemical processes in an aquifer system.</title>
        <authorList>
            <person name="Anantharaman K."/>
            <person name="Brown C.T."/>
            <person name="Hug L.A."/>
            <person name="Sharon I."/>
            <person name="Castelle C.J."/>
            <person name="Probst A.J."/>
            <person name="Thomas B.C."/>
            <person name="Singh A."/>
            <person name="Wilkins M.J."/>
            <person name="Karaoz U."/>
            <person name="Brodie E.L."/>
            <person name="Williams K.H."/>
            <person name="Hubbard S.S."/>
            <person name="Banfield J.F."/>
        </authorList>
    </citation>
    <scope>NUCLEOTIDE SEQUENCE [LARGE SCALE GENOMIC DNA]</scope>
</reference>
<dbReference type="EMBL" id="MFJK01000008">
    <property type="protein sequence ID" value="OGG19236.1"/>
    <property type="molecule type" value="Genomic_DNA"/>
</dbReference>
<dbReference type="Proteomes" id="UP000177871">
    <property type="component" value="Unassembled WGS sequence"/>
</dbReference>
<proteinExistence type="predicted"/>
<evidence type="ECO:0000313" key="2">
    <source>
        <dbReference type="Proteomes" id="UP000177871"/>
    </source>
</evidence>
<gene>
    <name evidence="1" type="ORF">A2721_00155</name>
</gene>
<dbReference type="AlphaFoldDB" id="A0A1F6A3N8"/>
<protein>
    <submittedName>
        <fullName evidence="1">Uncharacterized protein</fullName>
    </submittedName>
</protein>
<name>A0A1F6A3N8_9BACT</name>
<organism evidence="1 2">
    <name type="scientific">Candidatus Gottesmanbacteria bacterium RIFCSPHIGHO2_01_FULL_47_48</name>
    <dbReference type="NCBI Taxonomy" id="1798381"/>
    <lineage>
        <taxon>Bacteria</taxon>
        <taxon>Candidatus Gottesmaniibacteriota</taxon>
    </lineage>
</organism>